<accession>A0AAF0V0D8</accession>
<evidence type="ECO:0000313" key="1">
    <source>
        <dbReference type="EMBL" id="WMV55797.1"/>
    </source>
</evidence>
<sequence>MFFTHFLANKHLRFIIHQPWSVVLGSWQLHLLLLQYLDLSWFSCGFLQVNGLKFDFRFSSQDRDAKKVLSRGHNALLMEKRCKSFMLSRRAPKCNIISCSCCCC</sequence>
<organism evidence="1 2">
    <name type="scientific">Solanum verrucosum</name>
    <dbReference type="NCBI Taxonomy" id="315347"/>
    <lineage>
        <taxon>Eukaryota</taxon>
        <taxon>Viridiplantae</taxon>
        <taxon>Streptophyta</taxon>
        <taxon>Embryophyta</taxon>
        <taxon>Tracheophyta</taxon>
        <taxon>Spermatophyta</taxon>
        <taxon>Magnoliopsida</taxon>
        <taxon>eudicotyledons</taxon>
        <taxon>Gunneridae</taxon>
        <taxon>Pentapetalae</taxon>
        <taxon>asterids</taxon>
        <taxon>lamiids</taxon>
        <taxon>Solanales</taxon>
        <taxon>Solanaceae</taxon>
        <taxon>Solanoideae</taxon>
        <taxon>Solaneae</taxon>
        <taxon>Solanum</taxon>
    </lineage>
</organism>
<dbReference type="Proteomes" id="UP001234989">
    <property type="component" value="Chromosome 11"/>
</dbReference>
<proteinExistence type="predicted"/>
<name>A0AAF0V0D8_SOLVR</name>
<keyword evidence="2" id="KW-1185">Reference proteome</keyword>
<gene>
    <name evidence="1" type="ORF">MTR67_049182</name>
</gene>
<protein>
    <submittedName>
        <fullName evidence="1">Uncharacterized protein</fullName>
    </submittedName>
</protein>
<reference evidence="1" key="1">
    <citation type="submission" date="2023-08" db="EMBL/GenBank/DDBJ databases">
        <title>A de novo genome assembly of Solanum verrucosum Schlechtendal, a Mexican diploid species geographically isolated from the other diploid A-genome species in potato relatives.</title>
        <authorList>
            <person name="Hosaka K."/>
        </authorList>
    </citation>
    <scope>NUCLEOTIDE SEQUENCE</scope>
    <source>
        <tissue evidence="1">Young leaves</tissue>
    </source>
</reference>
<evidence type="ECO:0000313" key="2">
    <source>
        <dbReference type="Proteomes" id="UP001234989"/>
    </source>
</evidence>
<dbReference type="EMBL" id="CP133622">
    <property type="protein sequence ID" value="WMV55797.1"/>
    <property type="molecule type" value="Genomic_DNA"/>
</dbReference>
<dbReference type="AlphaFoldDB" id="A0AAF0V0D8"/>